<protein>
    <submittedName>
        <fullName evidence="2">Uncharacterized protein</fullName>
    </submittedName>
</protein>
<keyword evidence="1" id="KW-1133">Transmembrane helix</keyword>
<proteinExistence type="predicted"/>
<feature type="non-terminal residue" evidence="2">
    <location>
        <position position="1"/>
    </location>
</feature>
<evidence type="ECO:0000256" key="1">
    <source>
        <dbReference type="SAM" id="Phobius"/>
    </source>
</evidence>
<reference evidence="2 3" key="1">
    <citation type="submission" date="2015-01" db="EMBL/GenBank/DDBJ databases">
        <title>Evolution of Trichinella species and genotypes.</title>
        <authorList>
            <person name="Korhonen P.K."/>
            <person name="Edoardo P."/>
            <person name="Giuseppe L.R."/>
            <person name="Gasser R.B."/>
        </authorList>
    </citation>
    <scope>NUCLEOTIDE SEQUENCE [LARGE SCALE GENOMIC DNA]</scope>
    <source>
        <strain evidence="2">ISS141</strain>
    </source>
</reference>
<dbReference type="AlphaFoldDB" id="A0A0V0Y4G9"/>
<accession>A0A0V0Y4G9</accession>
<organism evidence="2 3">
    <name type="scientific">Trichinella pseudospiralis</name>
    <name type="common">Parasitic roundworm</name>
    <dbReference type="NCBI Taxonomy" id="6337"/>
    <lineage>
        <taxon>Eukaryota</taxon>
        <taxon>Metazoa</taxon>
        <taxon>Ecdysozoa</taxon>
        <taxon>Nematoda</taxon>
        <taxon>Enoplea</taxon>
        <taxon>Dorylaimia</taxon>
        <taxon>Trichinellida</taxon>
        <taxon>Trichinellidae</taxon>
        <taxon>Trichinella</taxon>
    </lineage>
</organism>
<keyword evidence="1" id="KW-0812">Transmembrane</keyword>
<dbReference type="Proteomes" id="UP000054815">
    <property type="component" value="Unassembled WGS sequence"/>
</dbReference>
<dbReference type="EMBL" id="JYDU01000060">
    <property type="protein sequence ID" value="KRX95171.1"/>
    <property type="molecule type" value="Genomic_DNA"/>
</dbReference>
<keyword evidence="1" id="KW-0472">Membrane</keyword>
<sequence>LLQNIQSALANCHCLRRFSRFATPCKRLQFLNTLKIRFEVVCLKENLFVLFIFVTTFSSFYFNQLFVTRASFWSSSVTFV</sequence>
<evidence type="ECO:0000313" key="3">
    <source>
        <dbReference type="Proteomes" id="UP000054815"/>
    </source>
</evidence>
<evidence type="ECO:0000313" key="2">
    <source>
        <dbReference type="EMBL" id="KRX95171.1"/>
    </source>
</evidence>
<comment type="caution">
    <text evidence="2">The sequence shown here is derived from an EMBL/GenBank/DDBJ whole genome shotgun (WGS) entry which is preliminary data.</text>
</comment>
<name>A0A0V0Y4G9_TRIPS</name>
<gene>
    <name evidence="2" type="ORF">T4E_330</name>
</gene>
<feature type="transmembrane region" description="Helical" evidence="1">
    <location>
        <begin position="47"/>
        <end position="67"/>
    </location>
</feature>